<organism evidence="2 3">
    <name type="scientific">Eutrema salsugineum</name>
    <name type="common">Saltwater cress</name>
    <name type="synonym">Sisymbrium salsugineum</name>
    <dbReference type="NCBI Taxonomy" id="72664"/>
    <lineage>
        <taxon>Eukaryota</taxon>
        <taxon>Viridiplantae</taxon>
        <taxon>Streptophyta</taxon>
        <taxon>Embryophyta</taxon>
        <taxon>Tracheophyta</taxon>
        <taxon>Spermatophyta</taxon>
        <taxon>Magnoliopsida</taxon>
        <taxon>eudicotyledons</taxon>
        <taxon>Gunneridae</taxon>
        <taxon>Pentapetalae</taxon>
        <taxon>rosids</taxon>
        <taxon>malvids</taxon>
        <taxon>Brassicales</taxon>
        <taxon>Brassicaceae</taxon>
        <taxon>Eutremeae</taxon>
        <taxon>Eutrema</taxon>
    </lineage>
</organism>
<keyword evidence="1" id="KW-0812">Transmembrane</keyword>
<dbReference type="KEGG" id="eus:EUTSA_v10000732mg"/>
<proteinExistence type="predicted"/>
<keyword evidence="1" id="KW-0472">Membrane</keyword>
<gene>
    <name evidence="2" type="ORF">EUTSA_v10000732mg</name>
</gene>
<evidence type="ECO:0000313" key="2">
    <source>
        <dbReference type="EMBL" id="ESQ46617.1"/>
    </source>
</evidence>
<feature type="transmembrane region" description="Helical" evidence="1">
    <location>
        <begin position="25"/>
        <end position="45"/>
    </location>
</feature>
<protein>
    <submittedName>
        <fullName evidence="2">Uncharacterized protein</fullName>
    </submittedName>
</protein>
<name>V4LVU0_EUTSA</name>
<evidence type="ECO:0000313" key="3">
    <source>
        <dbReference type="Proteomes" id="UP000030689"/>
    </source>
</evidence>
<accession>V4LVU0</accession>
<dbReference type="Gramene" id="ESQ46617">
    <property type="protein sequence ID" value="ESQ46617"/>
    <property type="gene ID" value="EUTSA_v10000732mg"/>
</dbReference>
<keyword evidence="1" id="KW-1133">Transmembrane helix</keyword>
<keyword evidence="3" id="KW-1185">Reference proteome</keyword>
<evidence type="ECO:0000256" key="1">
    <source>
        <dbReference type="SAM" id="Phobius"/>
    </source>
</evidence>
<reference evidence="2 3" key="1">
    <citation type="journal article" date="2013" name="Front. Plant Sci.">
        <title>The Reference Genome of the Halophytic Plant Eutrema salsugineum.</title>
        <authorList>
            <person name="Yang R."/>
            <person name="Jarvis D.E."/>
            <person name="Chen H."/>
            <person name="Beilstein M.A."/>
            <person name="Grimwood J."/>
            <person name="Jenkins J."/>
            <person name="Shu S."/>
            <person name="Prochnik S."/>
            <person name="Xin M."/>
            <person name="Ma C."/>
            <person name="Schmutz J."/>
            <person name="Wing R.A."/>
            <person name="Mitchell-Olds T."/>
            <person name="Schumaker K.S."/>
            <person name="Wang X."/>
        </authorList>
    </citation>
    <scope>NUCLEOTIDE SEQUENCE [LARGE SCALE GENOMIC DNA]</scope>
</reference>
<dbReference type="EMBL" id="KI517426">
    <property type="protein sequence ID" value="ESQ46617.1"/>
    <property type="molecule type" value="Genomic_DNA"/>
</dbReference>
<feature type="transmembrane region" description="Helical" evidence="1">
    <location>
        <begin position="57"/>
        <end position="75"/>
    </location>
</feature>
<sequence length="80" mass="9482">MVAQVQRRRWSLRWRMEVFFSHGRFLLLVRLVLLGEFSLLLTAFFLPAVPSALFCEFFWSVAFLLLSSVVVWWQASLFPD</sequence>
<dbReference type="AlphaFoldDB" id="V4LVU0"/>
<dbReference type="Proteomes" id="UP000030689">
    <property type="component" value="Unassembled WGS sequence"/>
</dbReference>